<accession>A0A3Q9V0L7</accession>
<name>A0A3Q9V0L7_9MICO</name>
<dbReference type="RefSeq" id="WP_123447751.1">
    <property type="nucleotide sequence ID" value="NZ_CP028137.1"/>
</dbReference>
<organism evidence="2 3">
    <name type="scientific">Rathayibacter festucae DSM 15932</name>
    <dbReference type="NCBI Taxonomy" id="1328866"/>
    <lineage>
        <taxon>Bacteria</taxon>
        <taxon>Bacillati</taxon>
        <taxon>Actinomycetota</taxon>
        <taxon>Actinomycetes</taxon>
        <taxon>Micrococcales</taxon>
        <taxon>Microbacteriaceae</taxon>
        <taxon>Rathayibacter</taxon>
    </lineage>
</organism>
<dbReference type="KEGG" id="rfs:C1I64_11730"/>
<protein>
    <recommendedName>
        <fullName evidence="4">YdhG-like domain-containing protein</fullName>
    </recommendedName>
</protein>
<gene>
    <name evidence="2" type="ORF">C1I64_11730</name>
</gene>
<evidence type="ECO:0000313" key="3">
    <source>
        <dbReference type="Proteomes" id="UP000285317"/>
    </source>
</evidence>
<reference evidence="2 3" key="1">
    <citation type="submission" date="2018-03" db="EMBL/GenBank/DDBJ databases">
        <title>Bacteriophage NCPPB3778 and a type I-E CRISPR drive the evolution of the US Biological Select Agent, Rathayibacter toxicus.</title>
        <authorList>
            <person name="Davis E.W.II."/>
            <person name="Tabima J.F."/>
            <person name="Weisberg A.J."/>
            <person name="Dantas Lopes L."/>
            <person name="Wiseman M.S."/>
            <person name="Wiseman M.S."/>
            <person name="Pupko T."/>
            <person name="Belcher M.S."/>
            <person name="Sechler A.J."/>
            <person name="Tancos M.A."/>
            <person name="Schroeder B.K."/>
            <person name="Murray T.D."/>
            <person name="Luster D.G."/>
            <person name="Schneider W.L."/>
            <person name="Rogers E."/>
            <person name="Andreote F.D."/>
            <person name="Grunwald N.J."/>
            <person name="Putnam M.L."/>
            <person name="Chang J.H."/>
        </authorList>
    </citation>
    <scope>NUCLEOTIDE SEQUENCE [LARGE SCALE GENOMIC DNA]</scope>
    <source>
        <strain evidence="2 3">DSM 15932</strain>
    </source>
</reference>
<sequence length="146" mass="15695">MADGFTKEERAAMKQRAAELREEAKRQKSADKTAAEKADAEAAIAAMTDVERPIAQMLHEVVAAEAPELLPKTWYGFPAYARADGKAIVFFQPGAKFGTRYSTLGFQDGAQLDDGTIWPTAYALTAADDATRATVAELVRRAAGVA</sequence>
<feature type="region of interest" description="Disordered" evidence="1">
    <location>
        <begin position="1"/>
        <end position="37"/>
    </location>
</feature>
<proteinExistence type="predicted"/>
<dbReference type="Proteomes" id="UP000285317">
    <property type="component" value="Chromosome"/>
</dbReference>
<dbReference type="EMBL" id="CP028137">
    <property type="protein sequence ID" value="AZZ52643.1"/>
    <property type="molecule type" value="Genomic_DNA"/>
</dbReference>
<evidence type="ECO:0008006" key="4">
    <source>
        <dbReference type="Google" id="ProtNLM"/>
    </source>
</evidence>
<evidence type="ECO:0000313" key="2">
    <source>
        <dbReference type="EMBL" id="AZZ52643.1"/>
    </source>
</evidence>
<dbReference type="AlphaFoldDB" id="A0A3Q9V0L7"/>
<evidence type="ECO:0000256" key="1">
    <source>
        <dbReference type="SAM" id="MobiDB-lite"/>
    </source>
</evidence>
<dbReference type="SUPFAM" id="SSF159888">
    <property type="entry name" value="YdhG-like"/>
    <property type="match status" value="1"/>
</dbReference>